<keyword evidence="3" id="KW-1185">Reference proteome</keyword>
<evidence type="ECO:0000313" key="3">
    <source>
        <dbReference type="Proteomes" id="UP000831921"/>
    </source>
</evidence>
<dbReference type="EMBL" id="CP097253">
    <property type="protein sequence ID" value="UUR08240.1"/>
    <property type="molecule type" value="Genomic_DNA"/>
</dbReference>
<dbReference type="RefSeq" id="WP_249504019.1">
    <property type="nucleotide sequence ID" value="NZ_CP097253.1"/>
</dbReference>
<dbReference type="InterPro" id="IPR025048">
    <property type="entry name" value="DUF3987"/>
</dbReference>
<evidence type="ECO:0000256" key="1">
    <source>
        <dbReference type="SAM" id="Coils"/>
    </source>
</evidence>
<reference evidence="2 3" key="1">
    <citation type="submission" date="2022-05" db="EMBL/GenBank/DDBJ databases">
        <title>S8-45 Sphingomonas ultraviolaceadurans.</title>
        <authorList>
            <person name="Liu Y."/>
        </authorList>
    </citation>
    <scope>NUCLEOTIDE SEQUENCE [LARGE SCALE GENOMIC DNA]</scope>
    <source>
        <strain evidence="2 3">S8-45</strain>
    </source>
</reference>
<gene>
    <name evidence="2" type="ORF">M1K48_00915</name>
</gene>
<protein>
    <submittedName>
        <fullName evidence="2">YfjI family protein</fullName>
    </submittedName>
</protein>
<dbReference type="Proteomes" id="UP000831921">
    <property type="component" value="Chromosome"/>
</dbReference>
<proteinExistence type="predicted"/>
<organism evidence="2 3">
    <name type="scientific">Sphingomonas glaciei</name>
    <dbReference type="NCBI Taxonomy" id="2938948"/>
    <lineage>
        <taxon>Bacteria</taxon>
        <taxon>Pseudomonadati</taxon>
        <taxon>Pseudomonadota</taxon>
        <taxon>Alphaproteobacteria</taxon>
        <taxon>Sphingomonadales</taxon>
        <taxon>Sphingomonadaceae</taxon>
        <taxon>Sphingomonas</taxon>
    </lineage>
</organism>
<dbReference type="Pfam" id="PF13148">
    <property type="entry name" value="DUF3987"/>
    <property type="match status" value="1"/>
</dbReference>
<feature type="coiled-coil region" evidence="1">
    <location>
        <begin position="120"/>
        <end position="147"/>
    </location>
</feature>
<name>A0ABY5MUS8_9SPHN</name>
<sequence>MVDFADFGANDIDERRLPKPRPLCEEMQPEPYPLWEIPALIRDAVEEVASYVQPPVAMVAACALTAVSTAVQTGFGVRRDSALSGPATLYLLTVAESGERKSTVDSIFIQPVRDWEAEQRKLYSRRRAEYKAQLEDWEKQGEELQANITSGFINPQNFEIDPRTSHALGRPTEPQLVRVLRKNDTTEALIAALDKYPVATIASAEAGTIFGSHSMKAESVTANLALANEMWDGGVIDKSTVGAGEVRVEGMRVTMGLQVQPSVLQNFVDKTGGLARGIGYFARFLFCQPETTQGTRMYKEPPAARPALAAFCQRMTTLLSIEAEFDEYDRLETQMLAFDADAQKSWIAFYDEVEEKLNYEDEYGSIRDVASKAADNAARLACCFHVFANGPSHPIARDSVLGACALMRWYLDEAVRFCGKAAAAPEIADAQMLEEWLVKETKKRARAGTDQSLVISVNQIRRTGPSQLRKARTGRLEDAVDILADHHRVLVQGRTGKKGRDIILRSEVLREYMQ</sequence>
<keyword evidence="1" id="KW-0175">Coiled coil</keyword>
<accession>A0ABY5MUS8</accession>
<evidence type="ECO:0000313" key="2">
    <source>
        <dbReference type="EMBL" id="UUR08240.1"/>
    </source>
</evidence>